<evidence type="ECO:0000313" key="6">
    <source>
        <dbReference type="EMBL" id="URE40273.1"/>
    </source>
</evidence>
<dbReference type="AlphaFoldDB" id="A0A9E7I0B2"/>
<reference evidence="6" key="1">
    <citation type="submission" date="2022-05" db="EMBL/GenBank/DDBJ databases">
        <title>The Musa troglodytarum L. genome provides insights into the mechanism of non-climacteric behaviour and enrichment of carotenoids.</title>
        <authorList>
            <person name="Wang J."/>
        </authorList>
    </citation>
    <scope>NUCLEOTIDE SEQUENCE</scope>
    <source>
        <tissue evidence="6">Leaf</tissue>
    </source>
</reference>
<dbReference type="EMBL" id="CP097510">
    <property type="protein sequence ID" value="URE40273.1"/>
    <property type="molecule type" value="Genomic_DNA"/>
</dbReference>
<evidence type="ECO:0000256" key="2">
    <source>
        <dbReference type="ARBA" id="ARBA00022676"/>
    </source>
</evidence>
<gene>
    <name evidence="6" type="ORF">MUK42_16093</name>
</gene>
<evidence type="ECO:0000256" key="1">
    <source>
        <dbReference type="ARBA" id="ARBA00004606"/>
    </source>
</evidence>
<dbReference type="InterPro" id="IPR003406">
    <property type="entry name" value="Glyco_trans_14"/>
</dbReference>
<dbReference type="GO" id="GO:0016020">
    <property type="term" value="C:membrane"/>
    <property type="evidence" value="ECO:0007669"/>
    <property type="project" value="UniProtKB-SubCell"/>
</dbReference>
<name>A0A9E7I0B2_9LILI</name>
<keyword evidence="5" id="KW-0325">Glycoprotein</keyword>
<evidence type="ECO:0000256" key="4">
    <source>
        <dbReference type="ARBA" id="ARBA00023136"/>
    </source>
</evidence>
<keyword evidence="7" id="KW-1185">Reference proteome</keyword>
<dbReference type="Pfam" id="PF02485">
    <property type="entry name" value="Branch"/>
    <property type="match status" value="1"/>
</dbReference>
<keyword evidence="2" id="KW-0328">Glycosyltransferase</keyword>
<dbReference type="GO" id="GO:0016757">
    <property type="term" value="F:glycosyltransferase activity"/>
    <property type="evidence" value="ECO:0007669"/>
    <property type="project" value="UniProtKB-KW"/>
</dbReference>
<accession>A0A9E7I0B2</accession>
<evidence type="ECO:0000256" key="3">
    <source>
        <dbReference type="ARBA" id="ARBA00022679"/>
    </source>
</evidence>
<protein>
    <submittedName>
        <fullName evidence="6">Core-2/I-Branching enzyme</fullName>
    </submittedName>
</protein>
<evidence type="ECO:0000313" key="7">
    <source>
        <dbReference type="Proteomes" id="UP001055439"/>
    </source>
</evidence>
<dbReference type="Proteomes" id="UP001055439">
    <property type="component" value="Chromosome 8"/>
</dbReference>
<dbReference type="InterPro" id="IPR044174">
    <property type="entry name" value="BC10-like"/>
</dbReference>
<keyword evidence="4" id="KW-0472">Membrane</keyword>
<dbReference type="OrthoDB" id="191334at2759"/>
<dbReference type="PANTHER" id="PTHR31042:SF77">
    <property type="entry name" value="GLYCOSYLTRANSFERASE"/>
    <property type="match status" value="1"/>
</dbReference>
<sequence>MSDEELLRRASAVPRAVESRRKAKVAFMFLTRGGIPFRVLWERFFRGHDGLFSVYIHASPDGEEEPPEDSVFYRRRIPSKVSCICSLIMSVYHLFTHLLQISPCMHERNLLLVHKYISSDTLS</sequence>
<proteinExistence type="predicted"/>
<evidence type="ECO:0000256" key="5">
    <source>
        <dbReference type="ARBA" id="ARBA00023180"/>
    </source>
</evidence>
<keyword evidence="3" id="KW-0808">Transferase</keyword>
<dbReference type="PANTHER" id="PTHR31042">
    <property type="entry name" value="CORE-2/I-BRANCHING BETA-1,6-N-ACETYLGLUCOSAMINYLTRANSFERASE FAMILY PROTEIN-RELATED"/>
    <property type="match status" value="1"/>
</dbReference>
<organism evidence="6 7">
    <name type="scientific">Musa troglodytarum</name>
    <name type="common">fe'i banana</name>
    <dbReference type="NCBI Taxonomy" id="320322"/>
    <lineage>
        <taxon>Eukaryota</taxon>
        <taxon>Viridiplantae</taxon>
        <taxon>Streptophyta</taxon>
        <taxon>Embryophyta</taxon>
        <taxon>Tracheophyta</taxon>
        <taxon>Spermatophyta</taxon>
        <taxon>Magnoliopsida</taxon>
        <taxon>Liliopsida</taxon>
        <taxon>Zingiberales</taxon>
        <taxon>Musaceae</taxon>
        <taxon>Musa</taxon>
    </lineage>
</organism>
<comment type="subcellular location">
    <subcellularLocation>
        <location evidence="1">Membrane</location>
        <topology evidence="1">Single-pass type II membrane protein</topology>
    </subcellularLocation>
</comment>